<reference evidence="1 2" key="1">
    <citation type="submission" date="2023-02" db="EMBL/GenBank/DDBJ databases">
        <title>LHISI_Scaffold_Assembly.</title>
        <authorList>
            <person name="Stuart O.P."/>
            <person name="Cleave R."/>
            <person name="Magrath M.J.L."/>
            <person name="Mikheyev A.S."/>
        </authorList>
    </citation>
    <scope>NUCLEOTIDE SEQUENCE [LARGE SCALE GENOMIC DNA]</scope>
    <source>
        <strain evidence="1">Daus_M_001</strain>
        <tissue evidence="1">Leg muscle</tissue>
    </source>
</reference>
<keyword evidence="2" id="KW-1185">Reference proteome</keyword>
<name>A0ABQ9I3W8_9NEOP</name>
<accession>A0ABQ9I3W8</accession>
<protein>
    <submittedName>
        <fullName evidence="1">Uncharacterized protein</fullName>
    </submittedName>
</protein>
<dbReference type="EMBL" id="JARBHB010000003">
    <property type="protein sequence ID" value="KAJ8891187.1"/>
    <property type="molecule type" value="Genomic_DNA"/>
</dbReference>
<evidence type="ECO:0000313" key="1">
    <source>
        <dbReference type="EMBL" id="KAJ8891187.1"/>
    </source>
</evidence>
<proteinExistence type="predicted"/>
<organism evidence="1 2">
    <name type="scientific">Dryococelus australis</name>
    <dbReference type="NCBI Taxonomy" id="614101"/>
    <lineage>
        <taxon>Eukaryota</taxon>
        <taxon>Metazoa</taxon>
        <taxon>Ecdysozoa</taxon>
        <taxon>Arthropoda</taxon>
        <taxon>Hexapoda</taxon>
        <taxon>Insecta</taxon>
        <taxon>Pterygota</taxon>
        <taxon>Neoptera</taxon>
        <taxon>Polyneoptera</taxon>
        <taxon>Phasmatodea</taxon>
        <taxon>Verophasmatodea</taxon>
        <taxon>Anareolatae</taxon>
        <taxon>Phasmatidae</taxon>
        <taxon>Eurycanthinae</taxon>
        <taxon>Dryococelus</taxon>
    </lineage>
</organism>
<sequence length="226" mass="25849">MDNLAYSTPANHQAGFRKCGIVPVSVELLSPIPRAECNENEVQASFLDSLEKKRVEWTSSVGSQKGRKMKVTPGQSVTNERDNCKYIMPENTLKSKSSGDDNSNDMHEEQIVQDSSNETDLQCILHDEEKEVQFDQQAIAVARGQKSPRDPSLKTTKRNIGEYAVFCYEEDLLPGVLAYCNDRARISAMKRSCKSWKWPKDTDKLFYCWKDMTAYFNVKERFFFSS</sequence>
<dbReference type="Proteomes" id="UP001159363">
    <property type="component" value="Chromosome 3"/>
</dbReference>
<comment type="caution">
    <text evidence="1">The sequence shown here is derived from an EMBL/GenBank/DDBJ whole genome shotgun (WGS) entry which is preliminary data.</text>
</comment>
<evidence type="ECO:0000313" key="2">
    <source>
        <dbReference type="Proteomes" id="UP001159363"/>
    </source>
</evidence>
<gene>
    <name evidence="1" type="ORF">PR048_010702</name>
</gene>